<protein>
    <submittedName>
        <fullName evidence="2">Uncharacterized protein</fullName>
    </submittedName>
</protein>
<evidence type="ECO:0000313" key="2">
    <source>
        <dbReference type="EMBL" id="GIX73620.1"/>
    </source>
</evidence>
<proteinExistence type="predicted"/>
<sequence length="91" mass="10181">MKILHNTIYFNSNFDTFLDPERPSISTGITTFSGDQSIHSEMKFLPQERQISRDASHLSPVPDSESSSKSQSLVRPRAITVRCSPLISAQD</sequence>
<feature type="region of interest" description="Disordered" evidence="1">
    <location>
        <begin position="49"/>
        <end position="76"/>
    </location>
</feature>
<gene>
    <name evidence="2" type="ORF">CEXT_422891</name>
</gene>
<feature type="compositionally biased region" description="Low complexity" evidence="1">
    <location>
        <begin position="57"/>
        <end position="72"/>
    </location>
</feature>
<reference evidence="2 3" key="1">
    <citation type="submission" date="2021-06" db="EMBL/GenBank/DDBJ databases">
        <title>Caerostris extrusa draft genome.</title>
        <authorList>
            <person name="Kono N."/>
            <person name="Arakawa K."/>
        </authorList>
    </citation>
    <scope>NUCLEOTIDE SEQUENCE [LARGE SCALE GENOMIC DNA]</scope>
</reference>
<comment type="caution">
    <text evidence="2">The sequence shown here is derived from an EMBL/GenBank/DDBJ whole genome shotgun (WGS) entry which is preliminary data.</text>
</comment>
<keyword evidence="3" id="KW-1185">Reference proteome</keyword>
<organism evidence="2 3">
    <name type="scientific">Caerostris extrusa</name>
    <name type="common">Bark spider</name>
    <name type="synonym">Caerostris bankana</name>
    <dbReference type="NCBI Taxonomy" id="172846"/>
    <lineage>
        <taxon>Eukaryota</taxon>
        <taxon>Metazoa</taxon>
        <taxon>Ecdysozoa</taxon>
        <taxon>Arthropoda</taxon>
        <taxon>Chelicerata</taxon>
        <taxon>Arachnida</taxon>
        <taxon>Araneae</taxon>
        <taxon>Araneomorphae</taxon>
        <taxon>Entelegynae</taxon>
        <taxon>Araneoidea</taxon>
        <taxon>Araneidae</taxon>
        <taxon>Caerostris</taxon>
    </lineage>
</organism>
<dbReference type="EMBL" id="BPLR01019969">
    <property type="protein sequence ID" value="GIX73620.1"/>
    <property type="molecule type" value="Genomic_DNA"/>
</dbReference>
<dbReference type="Proteomes" id="UP001054945">
    <property type="component" value="Unassembled WGS sequence"/>
</dbReference>
<accession>A0AAV4MP26</accession>
<evidence type="ECO:0000313" key="3">
    <source>
        <dbReference type="Proteomes" id="UP001054945"/>
    </source>
</evidence>
<name>A0AAV4MP26_CAEEX</name>
<evidence type="ECO:0000256" key="1">
    <source>
        <dbReference type="SAM" id="MobiDB-lite"/>
    </source>
</evidence>
<dbReference type="AlphaFoldDB" id="A0AAV4MP26"/>